<proteinExistence type="predicted"/>
<keyword evidence="8" id="KW-0804">Transcription</keyword>
<protein>
    <submittedName>
        <fullName evidence="10">Zinc finger protein</fullName>
    </submittedName>
</protein>
<dbReference type="Gene3D" id="3.30.160.60">
    <property type="entry name" value="Classic Zinc Finger"/>
    <property type="match status" value="7"/>
</dbReference>
<evidence type="ECO:0000313" key="11">
    <source>
        <dbReference type="Proteomes" id="UP000007151"/>
    </source>
</evidence>
<dbReference type="OrthoDB" id="6077919at2759"/>
<dbReference type="KEGG" id="dpl:KGM_203814"/>
<keyword evidence="2" id="KW-0479">Metal-binding</keyword>
<dbReference type="InterPro" id="IPR036236">
    <property type="entry name" value="Znf_C2H2_sf"/>
</dbReference>
<evidence type="ECO:0000256" key="5">
    <source>
        <dbReference type="ARBA" id="ARBA00022833"/>
    </source>
</evidence>
<organism evidence="10 11">
    <name type="scientific">Danaus plexippus plexippus</name>
    <dbReference type="NCBI Taxonomy" id="278856"/>
    <lineage>
        <taxon>Eukaryota</taxon>
        <taxon>Metazoa</taxon>
        <taxon>Ecdysozoa</taxon>
        <taxon>Arthropoda</taxon>
        <taxon>Hexapoda</taxon>
        <taxon>Insecta</taxon>
        <taxon>Pterygota</taxon>
        <taxon>Neoptera</taxon>
        <taxon>Endopterygota</taxon>
        <taxon>Lepidoptera</taxon>
        <taxon>Glossata</taxon>
        <taxon>Ditrysia</taxon>
        <taxon>Papilionoidea</taxon>
        <taxon>Nymphalidae</taxon>
        <taxon>Danainae</taxon>
        <taxon>Danaini</taxon>
        <taxon>Danaina</taxon>
        <taxon>Danaus</taxon>
        <taxon>Danaus</taxon>
    </lineage>
</organism>
<dbReference type="eggNOG" id="KOG1721">
    <property type="taxonomic scope" value="Eukaryota"/>
</dbReference>
<dbReference type="GO" id="GO:0000981">
    <property type="term" value="F:DNA-binding transcription factor activity, RNA polymerase II-specific"/>
    <property type="evidence" value="ECO:0007669"/>
    <property type="project" value="TreeGrafter"/>
</dbReference>
<dbReference type="FunFam" id="3.30.160.60:FF:000145">
    <property type="entry name" value="Zinc finger protein 574"/>
    <property type="match status" value="1"/>
</dbReference>
<evidence type="ECO:0000256" key="6">
    <source>
        <dbReference type="ARBA" id="ARBA00023015"/>
    </source>
</evidence>
<sequence>MAFNIKDLCRLCARKNEFSKDLLDTANHNVLKMVLGYIEISINNNDDLPSKVCINCEEKVTSFQLFVVECLKVQETLKRMVLDNVCNEPLIKLEQRIDNYSYNLPEIKSEVKDELQTDELTSELNSNELLVEMNCDELNNDKYDSDVGSDLSDVALATLKEAKDEKKNKILTEEEANIFKNVLKKRHLTIKDFVKLKCEECENCMKTWTALWCHYYTIHKTRPYLYCICGFVITSKIALYRHVSDHKEEARKYRKMDIGTEKQNEKYSNYNVNDFVNCDKCPRISKSEAAMAKHKLRHIPKSERKFNCNSCDKFFNSKELLKSHAKSHIPIEERKIYRCDICFLKFTTRSSCASHKRIVHDKIKSYVCDLCGYACGTGGELRQHTAIHSEDKPFTCIKCYKSFKTYSNLKTHMDTHEDTSYACHVCNRVLNSRRTLRKHLLVHEDKCQHVCSYCNKAFKRRQTLKVHMHTHTGDKPLSCKWCDERFSYASTLRSHRLRCHPDKMAARYPPYLTLVHMHTHTGDKPLSCKWCDERFSYASTLRSHRLRCHPDKMAARYPPYLTQEGYLKSDAAPVMKGDLEAIQ</sequence>
<keyword evidence="5" id="KW-0862">Zinc</keyword>
<dbReference type="AlphaFoldDB" id="A0A212FIY1"/>
<dbReference type="PROSITE" id="PS00028">
    <property type="entry name" value="ZINC_FINGER_C2H2_1"/>
    <property type="match status" value="9"/>
</dbReference>
<dbReference type="SUPFAM" id="SSF57716">
    <property type="entry name" value="Glucocorticoid receptor-like (DNA-binding domain)"/>
    <property type="match status" value="1"/>
</dbReference>
<dbReference type="Pfam" id="PF00096">
    <property type="entry name" value="zf-C2H2"/>
    <property type="match status" value="6"/>
</dbReference>
<dbReference type="PANTHER" id="PTHR24384">
    <property type="entry name" value="FINGER PUTATIVE TRANSCRIPTION FACTOR FAMILY-RELATED"/>
    <property type="match status" value="1"/>
</dbReference>
<keyword evidence="11" id="KW-1185">Reference proteome</keyword>
<keyword evidence="7" id="KW-0238">DNA-binding</keyword>
<evidence type="ECO:0000256" key="9">
    <source>
        <dbReference type="ARBA" id="ARBA00023242"/>
    </source>
</evidence>
<accession>A0A212FIY1</accession>
<dbReference type="PROSITE" id="PS51915">
    <property type="entry name" value="ZAD"/>
    <property type="match status" value="1"/>
</dbReference>
<dbReference type="InterPro" id="IPR050752">
    <property type="entry name" value="C2H2-ZF_domain"/>
</dbReference>
<reference evidence="10 11" key="1">
    <citation type="journal article" date="2011" name="Cell">
        <title>The monarch butterfly genome yields insights into long-distance migration.</title>
        <authorList>
            <person name="Zhan S."/>
            <person name="Merlin C."/>
            <person name="Boore J.L."/>
            <person name="Reppert S.M."/>
        </authorList>
    </citation>
    <scope>NUCLEOTIDE SEQUENCE [LARGE SCALE GENOMIC DNA]</scope>
    <source>
        <strain evidence="10">F-2</strain>
    </source>
</reference>
<evidence type="ECO:0000256" key="4">
    <source>
        <dbReference type="ARBA" id="ARBA00022771"/>
    </source>
</evidence>
<evidence type="ECO:0000256" key="7">
    <source>
        <dbReference type="ARBA" id="ARBA00023125"/>
    </source>
</evidence>
<evidence type="ECO:0000313" key="10">
    <source>
        <dbReference type="EMBL" id="OWR53684.1"/>
    </source>
</evidence>
<dbReference type="GO" id="GO:0005634">
    <property type="term" value="C:nucleus"/>
    <property type="evidence" value="ECO:0007669"/>
    <property type="project" value="UniProtKB-SubCell"/>
</dbReference>
<keyword evidence="4" id="KW-0863">Zinc-finger</keyword>
<dbReference type="SUPFAM" id="SSF57667">
    <property type="entry name" value="beta-beta-alpha zinc fingers"/>
    <property type="match status" value="6"/>
</dbReference>
<dbReference type="Gene3D" id="3.40.1800.20">
    <property type="match status" value="1"/>
</dbReference>
<keyword evidence="9" id="KW-0539">Nucleus</keyword>
<evidence type="ECO:0000256" key="1">
    <source>
        <dbReference type="ARBA" id="ARBA00004123"/>
    </source>
</evidence>
<dbReference type="EMBL" id="AGBW02008321">
    <property type="protein sequence ID" value="OWR53684.1"/>
    <property type="molecule type" value="Genomic_DNA"/>
</dbReference>
<dbReference type="GO" id="GO:0000978">
    <property type="term" value="F:RNA polymerase II cis-regulatory region sequence-specific DNA binding"/>
    <property type="evidence" value="ECO:0007669"/>
    <property type="project" value="TreeGrafter"/>
</dbReference>
<dbReference type="GO" id="GO:0008270">
    <property type="term" value="F:zinc ion binding"/>
    <property type="evidence" value="ECO:0007669"/>
    <property type="project" value="UniProtKB-UniRule"/>
</dbReference>
<evidence type="ECO:0000256" key="2">
    <source>
        <dbReference type="ARBA" id="ARBA00022723"/>
    </source>
</evidence>
<dbReference type="InterPro" id="IPR013087">
    <property type="entry name" value="Znf_C2H2_type"/>
</dbReference>
<dbReference type="PANTHER" id="PTHR24384:SF189">
    <property type="entry name" value="C2H2-TYPE DOMAIN-CONTAINING PROTEIN-RELATED"/>
    <property type="match status" value="1"/>
</dbReference>
<dbReference type="FunFam" id="3.30.160.60:FF:000100">
    <property type="entry name" value="Zinc finger 45-like"/>
    <property type="match status" value="1"/>
</dbReference>
<comment type="subcellular location">
    <subcellularLocation>
        <location evidence="1">Nucleus</location>
    </subcellularLocation>
</comment>
<evidence type="ECO:0000256" key="8">
    <source>
        <dbReference type="ARBA" id="ARBA00023163"/>
    </source>
</evidence>
<dbReference type="PROSITE" id="PS50157">
    <property type="entry name" value="ZINC_FINGER_C2H2_2"/>
    <property type="match status" value="8"/>
</dbReference>
<dbReference type="Proteomes" id="UP000007151">
    <property type="component" value="Unassembled WGS sequence"/>
</dbReference>
<keyword evidence="6" id="KW-0805">Transcription regulation</keyword>
<keyword evidence="3" id="KW-0677">Repeat</keyword>
<gene>
    <name evidence="10" type="ORF">KGM_203814</name>
</gene>
<dbReference type="SMART" id="SM00868">
    <property type="entry name" value="zf-AD"/>
    <property type="match status" value="1"/>
</dbReference>
<dbReference type="InterPro" id="IPR012934">
    <property type="entry name" value="Znf_AD"/>
</dbReference>
<dbReference type="Pfam" id="PF07776">
    <property type="entry name" value="zf-AD"/>
    <property type="match status" value="1"/>
</dbReference>
<evidence type="ECO:0000256" key="3">
    <source>
        <dbReference type="ARBA" id="ARBA00022737"/>
    </source>
</evidence>
<dbReference type="STRING" id="278856.A0A212FIY1"/>
<comment type="caution">
    <text evidence="10">The sequence shown here is derived from an EMBL/GenBank/DDBJ whole genome shotgun (WGS) entry which is preliminary data.</text>
</comment>
<name>A0A212FIY1_DANPL</name>
<dbReference type="SMART" id="SM00355">
    <property type="entry name" value="ZnF_C2H2"/>
    <property type="match status" value="11"/>
</dbReference>